<dbReference type="EMBL" id="JBHLTG010000006">
    <property type="protein sequence ID" value="MFC0680833.1"/>
    <property type="molecule type" value="Genomic_DNA"/>
</dbReference>
<accession>A0ABV6RY85</accession>
<organism evidence="5 6">
    <name type="scientific">Lysobacter korlensis</name>
    <dbReference type="NCBI Taxonomy" id="553636"/>
    <lineage>
        <taxon>Bacteria</taxon>
        <taxon>Pseudomonadati</taxon>
        <taxon>Pseudomonadota</taxon>
        <taxon>Gammaproteobacteria</taxon>
        <taxon>Lysobacterales</taxon>
        <taxon>Lysobacteraceae</taxon>
        <taxon>Lysobacter</taxon>
    </lineage>
</organism>
<dbReference type="SUPFAM" id="SSF50891">
    <property type="entry name" value="Cyclophilin-like"/>
    <property type="match status" value="1"/>
</dbReference>
<evidence type="ECO:0000256" key="1">
    <source>
        <dbReference type="ARBA" id="ARBA00022741"/>
    </source>
</evidence>
<dbReference type="SMART" id="SM00797">
    <property type="entry name" value="AHS2"/>
    <property type="match status" value="1"/>
</dbReference>
<comment type="caution">
    <text evidence="5">The sequence shown here is derived from an EMBL/GenBank/DDBJ whole genome shotgun (WGS) entry which is preliminary data.</text>
</comment>
<evidence type="ECO:0000256" key="2">
    <source>
        <dbReference type="ARBA" id="ARBA00022801"/>
    </source>
</evidence>
<reference evidence="5 6" key="1">
    <citation type="submission" date="2024-09" db="EMBL/GenBank/DDBJ databases">
        <authorList>
            <person name="Sun Q."/>
            <person name="Mori K."/>
        </authorList>
    </citation>
    <scope>NUCLEOTIDE SEQUENCE [LARGE SCALE GENOMIC DNA]</scope>
    <source>
        <strain evidence="5 6">KCTC 23076</strain>
    </source>
</reference>
<dbReference type="Pfam" id="PF02626">
    <property type="entry name" value="CT_A_B"/>
    <property type="match status" value="1"/>
</dbReference>
<keyword evidence="3" id="KW-0067">ATP-binding</keyword>
<dbReference type="InterPro" id="IPR029000">
    <property type="entry name" value="Cyclophilin-like_dom_sf"/>
</dbReference>
<keyword evidence="1" id="KW-0547">Nucleotide-binding</keyword>
<evidence type="ECO:0000256" key="3">
    <source>
        <dbReference type="ARBA" id="ARBA00022840"/>
    </source>
</evidence>
<name>A0ABV6RY85_9GAMM</name>
<gene>
    <name evidence="5" type="ORF">ACFFGH_23630</name>
</gene>
<sequence>MRVLQSGPSTLIEDLGRPGLAAQGVSPSGAMDRSALALANRLLGNDDAAAGLEVLLGGLRLTAEGPLWIAVTGAWGDVTIDAARVEPHTATPVEPGAVLSVGEATAGIRYYLAVRGGIAVEPVLGSRSRDVLAALGPSPLAAGDLLPVGSPPVRRIPPVDGVPVDPPTRGEIELALRPGPRRDWFAADAWRALSDTSWSVSARSDRTGVRLDGVALERVRSGELPSEGMLRGAIQVSPDGAPTVLGADHPVTGGYPVIAVVTDATVDRLAQARPGQPIRFTHATGHA</sequence>
<dbReference type="RefSeq" id="WP_386673343.1">
    <property type="nucleotide sequence ID" value="NZ_JBHLTG010000006.1"/>
</dbReference>
<dbReference type="Proteomes" id="UP001589896">
    <property type="component" value="Unassembled WGS sequence"/>
</dbReference>
<evidence type="ECO:0000313" key="5">
    <source>
        <dbReference type="EMBL" id="MFC0680833.1"/>
    </source>
</evidence>
<keyword evidence="2" id="KW-0378">Hydrolase</keyword>
<protein>
    <submittedName>
        <fullName evidence="5">Biotin-dependent carboxyltransferase family protein</fullName>
    </submittedName>
</protein>
<dbReference type="InterPro" id="IPR003778">
    <property type="entry name" value="CT_A_B"/>
</dbReference>
<dbReference type="NCBIfam" id="TIGR00724">
    <property type="entry name" value="urea_amlyse_rel"/>
    <property type="match status" value="1"/>
</dbReference>
<dbReference type="PANTHER" id="PTHR43309">
    <property type="entry name" value="5-OXOPROLINASE SUBUNIT C"/>
    <property type="match status" value="1"/>
</dbReference>
<evidence type="ECO:0000313" key="6">
    <source>
        <dbReference type="Proteomes" id="UP001589896"/>
    </source>
</evidence>
<dbReference type="PANTHER" id="PTHR43309:SF3">
    <property type="entry name" value="5-OXOPROLINASE SUBUNIT C"/>
    <property type="match status" value="1"/>
</dbReference>
<feature type="domain" description="Carboxyltransferase" evidence="4">
    <location>
        <begin position="22"/>
        <end position="287"/>
    </location>
</feature>
<dbReference type="InterPro" id="IPR052708">
    <property type="entry name" value="PxpC"/>
</dbReference>
<evidence type="ECO:0000259" key="4">
    <source>
        <dbReference type="SMART" id="SM00797"/>
    </source>
</evidence>
<keyword evidence="6" id="KW-1185">Reference proteome</keyword>
<proteinExistence type="predicted"/>
<dbReference type="Gene3D" id="2.40.100.10">
    <property type="entry name" value="Cyclophilin-like"/>
    <property type="match status" value="1"/>
</dbReference>